<name>A0ABQ7MNQ1_BRACM</name>
<accession>A0ABQ7MNQ1</accession>
<comment type="caution">
    <text evidence="1">The sequence shown here is derived from an EMBL/GenBank/DDBJ whole genome shotgun (WGS) entry which is preliminary data.</text>
</comment>
<evidence type="ECO:0008006" key="3">
    <source>
        <dbReference type="Google" id="ProtNLM"/>
    </source>
</evidence>
<keyword evidence="2" id="KW-1185">Reference proteome</keyword>
<dbReference type="Proteomes" id="UP000823674">
    <property type="component" value="Chromosome A04"/>
</dbReference>
<proteinExistence type="predicted"/>
<organism evidence="1 2">
    <name type="scientific">Brassica rapa subsp. trilocularis</name>
    <dbReference type="NCBI Taxonomy" id="1813537"/>
    <lineage>
        <taxon>Eukaryota</taxon>
        <taxon>Viridiplantae</taxon>
        <taxon>Streptophyta</taxon>
        <taxon>Embryophyta</taxon>
        <taxon>Tracheophyta</taxon>
        <taxon>Spermatophyta</taxon>
        <taxon>Magnoliopsida</taxon>
        <taxon>eudicotyledons</taxon>
        <taxon>Gunneridae</taxon>
        <taxon>Pentapetalae</taxon>
        <taxon>rosids</taxon>
        <taxon>malvids</taxon>
        <taxon>Brassicales</taxon>
        <taxon>Brassicaceae</taxon>
        <taxon>Brassiceae</taxon>
        <taxon>Brassica</taxon>
    </lineage>
</organism>
<reference evidence="1 2" key="1">
    <citation type="submission" date="2021-03" db="EMBL/GenBank/DDBJ databases">
        <authorList>
            <person name="King G.J."/>
            <person name="Bancroft I."/>
            <person name="Baten A."/>
            <person name="Bloomfield J."/>
            <person name="Borpatragohain P."/>
            <person name="He Z."/>
            <person name="Irish N."/>
            <person name="Irwin J."/>
            <person name="Liu K."/>
            <person name="Mauleon R.P."/>
            <person name="Moore J."/>
            <person name="Morris R."/>
            <person name="Ostergaard L."/>
            <person name="Wang B."/>
            <person name="Wells R."/>
        </authorList>
    </citation>
    <scope>NUCLEOTIDE SEQUENCE [LARGE SCALE GENOMIC DNA]</scope>
    <source>
        <strain evidence="1">R-o-18</strain>
        <tissue evidence="1">Leaf</tissue>
    </source>
</reference>
<gene>
    <name evidence="1" type="primary">A04p011530.1_BraROA</name>
    <name evidence="1" type="ORF">IGI04_014966</name>
</gene>
<evidence type="ECO:0000313" key="1">
    <source>
        <dbReference type="EMBL" id="KAG5400359.1"/>
    </source>
</evidence>
<protein>
    <recommendedName>
        <fullName evidence="3">TF-B3 domain-containing protein</fullName>
    </recommendedName>
</protein>
<dbReference type="EMBL" id="JADBGQ010000004">
    <property type="protein sequence ID" value="KAG5400359.1"/>
    <property type="molecule type" value="Genomic_DNA"/>
</dbReference>
<sequence length="88" mass="10436">MEALKNFRINNKVMLLVDRRTVSSGETWCRIRFMDKPCGTWIKFGMLSQRNLQNVKRVRSPRQWKKSGLLFGFLFIHCLPARGQDKIH</sequence>
<evidence type="ECO:0000313" key="2">
    <source>
        <dbReference type="Proteomes" id="UP000823674"/>
    </source>
</evidence>